<dbReference type="GeneID" id="17356752"/>
<evidence type="ECO:0000313" key="2">
    <source>
        <dbReference type="EMBL" id="EFN57036.1"/>
    </source>
</evidence>
<gene>
    <name evidence="2" type="ORF">CHLNCDRAFT_143746</name>
</gene>
<dbReference type="RefSeq" id="XP_005849138.1">
    <property type="nucleotide sequence ID" value="XM_005849076.1"/>
</dbReference>
<organism evidence="3">
    <name type="scientific">Chlorella variabilis</name>
    <name type="common">Green alga</name>
    <dbReference type="NCBI Taxonomy" id="554065"/>
    <lineage>
        <taxon>Eukaryota</taxon>
        <taxon>Viridiplantae</taxon>
        <taxon>Chlorophyta</taxon>
        <taxon>core chlorophytes</taxon>
        <taxon>Trebouxiophyceae</taxon>
        <taxon>Chlorellales</taxon>
        <taxon>Chlorellaceae</taxon>
        <taxon>Chlorella clade</taxon>
        <taxon>Chlorella</taxon>
    </lineage>
</organism>
<protein>
    <recommendedName>
        <fullName evidence="4">GAF domain-containing protein</fullName>
    </recommendedName>
</protein>
<dbReference type="EMBL" id="GL433840">
    <property type="protein sequence ID" value="EFN57036.1"/>
    <property type="molecule type" value="Genomic_DNA"/>
</dbReference>
<keyword evidence="3" id="KW-1185">Reference proteome</keyword>
<reference evidence="2 3" key="1">
    <citation type="journal article" date="2010" name="Plant Cell">
        <title>The Chlorella variabilis NC64A genome reveals adaptation to photosymbiosis, coevolution with viruses, and cryptic sex.</title>
        <authorList>
            <person name="Blanc G."/>
            <person name="Duncan G."/>
            <person name="Agarkova I."/>
            <person name="Borodovsky M."/>
            <person name="Gurnon J."/>
            <person name="Kuo A."/>
            <person name="Lindquist E."/>
            <person name="Lucas S."/>
            <person name="Pangilinan J."/>
            <person name="Polle J."/>
            <person name="Salamov A."/>
            <person name="Terry A."/>
            <person name="Yamada T."/>
            <person name="Dunigan D.D."/>
            <person name="Grigoriev I.V."/>
            <person name="Claverie J.M."/>
            <person name="Van Etten J.L."/>
        </authorList>
    </citation>
    <scope>NUCLEOTIDE SEQUENCE [LARGE SCALE GENOMIC DNA]</scope>
    <source>
        <strain evidence="2 3">NC64A</strain>
    </source>
</reference>
<feature type="compositionally biased region" description="Polar residues" evidence="1">
    <location>
        <begin position="30"/>
        <end position="42"/>
    </location>
</feature>
<evidence type="ECO:0000256" key="1">
    <source>
        <dbReference type="SAM" id="MobiDB-lite"/>
    </source>
</evidence>
<evidence type="ECO:0000313" key="3">
    <source>
        <dbReference type="Proteomes" id="UP000008141"/>
    </source>
</evidence>
<dbReference type="Proteomes" id="UP000008141">
    <property type="component" value="Unassembled WGS sequence"/>
</dbReference>
<proteinExistence type="predicted"/>
<dbReference type="AlphaFoldDB" id="E1ZAC8"/>
<dbReference type="InParanoid" id="E1ZAC8"/>
<accession>E1ZAC8</accession>
<feature type="region of interest" description="Disordered" evidence="1">
    <location>
        <begin position="23"/>
        <end position="68"/>
    </location>
</feature>
<dbReference type="OrthoDB" id="303614at2759"/>
<evidence type="ECO:0008006" key="4">
    <source>
        <dbReference type="Google" id="ProtNLM"/>
    </source>
</evidence>
<dbReference type="KEGG" id="cvr:CHLNCDRAFT_143746"/>
<sequence>MGCTSSKAAPGAEAIVSASVSPHYVPGKQLSDNGSDVKSSLTGGKPESLPDTSSAPPSAPGSAGPVMLCDTRGFEVEREREGAVKALGLVDTPVDDPRFNAITKLMASIFQTPVALITLITEDRVWFKASRQLAAPAGSAGGAAGGSRPPARAHAALAPGCPPLAVRLAHGLLITEDGWEDAGFGGNP</sequence>
<feature type="compositionally biased region" description="Low complexity" evidence="1">
    <location>
        <begin position="53"/>
        <end position="65"/>
    </location>
</feature>
<name>E1ZAC8_CHLVA</name>